<evidence type="ECO:0000256" key="3">
    <source>
        <dbReference type="ARBA" id="ARBA00006958"/>
    </source>
</evidence>
<evidence type="ECO:0000256" key="4">
    <source>
        <dbReference type="ARBA" id="ARBA00022722"/>
    </source>
</evidence>
<dbReference type="GO" id="GO:0005634">
    <property type="term" value="C:nucleus"/>
    <property type="evidence" value="ECO:0007669"/>
    <property type="project" value="UniProtKB-SubCell"/>
</dbReference>
<keyword evidence="4" id="KW-0540">Nuclease</keyword>
<evidence type="ECO:0000313" key="9">
    <source>
        <dbReference type="EMBL" id="CAH1993096.1"/>
    </source>
</evidence>
<accession>A0A9P0LD04</accession>
<comment type="similarity">
    <text evidence="3">Belongs to the HARBI1 family.</text>
</comment>
<evidence type="ECO:0000259" key="8">
    <source>
        <dbReference type="Pfam" id="PF13359"/>
    </source>
</evidence>
<dbReference type="OrthoDB" id="1912480at2759"/>
<evidence type="ECO:0000313" key="10">
    <source>
        <dbReference type="Proteomes" id="UP001152888"/>
    </source>
</evidence>
<dbReference type="PANTHER" id="PTHR22930:SF269">
    <property type="entry name" value="NUCLEASE HARBI1-LIKE PROTEIN"/>
    <property type="match status" value="1"/>
</dbReference>
<proteinExistence type="inferred from homology"/>
<dbReference type="Proteomes" id="UP001152888">
    <property type="component" value="Unassembled WGS sequence"/>
</dbReference>
<dbReference type="AlphaFoldDB" id="A0A9P0LD04"/>
<evidence type="ECO:0000256" key="2">
    <source>
        <dbReference type="ARBA" id="ARBA00004123"/>
    </source>
</evidence>
<keyword evidence="5" id="KW-0479">Metal-binding</keyword>
<evidence type="ECO:0000256" key="7">
    <source>
        <dbReference type="ARBA" id="ARBA00023242"/>
    </source>
</evidence>
<sequence length="580" mass="66646">MSPILSKKAKIALAVGTIILLESEKKKKRVWVKEWLQKRDQFTHLRLLKCIQSCEPLDVINYLRMDYDLFREAVSVEERLLATLRFLATGRSYEDLKFSCIISPQLLGRIIPETCRAIYNCLRKKYLCFPSKEEEWLKVAEGFNNMWQFENCLGAVDGKHIAIKQPPGSGSHYYNYKELFSLVLFAIVNANYEFTYVSCGTNGRISDGGVIKKTDFYNLLITDSLKLPQPVNMRGIQNKLLFVFIGDEAFSLMTNFMTPYRQTNSIGYEEKCFNYRLCRARRIVENAFGIMANRFRIFLTPIATKVPTVPNGWKKIANYYNNLWNFPMCLGSMDGKHIIIQSPKFSGSEYINYKGTFSIVLFAIVDANYNFIYVYIGCQGRISDGGVFKNSGFAKALDKSMLNFPQPTILPGRQKPVPYVLVADDAFPLSENILKPFAGNQDRGSRQRIFNYRLSRARRVVENAFGILASVFRCLRKPMLLEPEKVEKITMACVTLHNFLRRNAQAKDLYTPPGSFDAEDLELGTLTEGAWRKDSEVLQSFMPIKKVARKSSYIAKEIRDEFSEYFVSEIGQVPWQSKYN</sequence>
<keyword evidence="6" id="KW-0378">Hydrolase</keyword>
<feature type="domain" description="DDE Tnp4" evidence="8">
    <location>
        <begin position="333"/>
        <end position="498"/>
    </location>
</feature>
<dbReference type="InterPro" id="IPR045249">
    <property type="entry name" value="HARBI1-like"/>
</dbReference>
<name>A0A9P0LD04_ACAOB</name>
<feature type="domain" description="DDE Tnp4" evidence="8">
    <location>
        <begin position="156"/>
        <end position="309"/>
    </location>
</feature>
<organism evidence="9 10">
    <name type="scientific">Acanthoscelides obtectus</name>
    <name type="common">Bean weevil</name>
    <name type="synonym">Bruchus obtectus</name>
    <dbReference type="NCBI Taxonomy" id="200917"/>
    <lineage>
        <taxon>Eukaryota</taxon>
        <taxon>Metazoa</taxon>
        <taxon>Ecdysozoa</taxon>
        <taxon>Arthropoda</taxon>
        <taxon>Hexapoda</taxon>
        <taxon>Insecta</taxon>
        <taxon>Pterygota</taxon>
        <taxon>Neoptera</taxon>
        <taxon>Endopterygota</taxon>
        <taxon>Coleoptera</taxon>
        <taxon>Polyphaga</taxon>
        <taxon>Cucujiformia</taxon>
        <taxon>Chrysomeloidea</taxon>
        <taxon>Chrysomelidae</taxon>
        <taxon>Bruchinae</taxon>
        <taxon>Bruchini</taxon>
        <taxon>Acanthoscelides</taxon>
    </lineage>
</organism>
<keyword evidence="10" id="KW-1185">Reference proteome</keyword>
<comment type="caution">
    <text evidence="9">The sequence shown here is derived from an EMBL/GenBank/DDBJ whole genome shotgun (WGS) entry which is preliminary data.</text>
</comment>
<dbReference type="InterPro" id="IPR027806">
    <property type="entry name" value="HARBI1_dom"/>
</dbReference>
<gene>
    <name evidence="9" type="ORF">ACAOBT_LOCUS21288</name>
</gene>
<evidence type="ECO:0000256" key="1">
    <source>
        <dbReference type="ARBA" id="ARBA00001968"/>
    </source>
</evidence>
<comment type="subcellular location">
    <subcellularLocation>
        <location evidence="2">Nucleus</location>
    </subcellularLocation>
</comment>
<dbReference type="GO" id="GO:0046872">
    <property type="term" value="F:metal ion binding"/>
    <property type="evidence" value="ECO:0007669"/>
    <property type="project" value="UniProtKB-KW"/>
</dbReference>
<comment type="cofactor">
    <cofactor evidence="1">
        <name>a divalent metal cation</name>
        <dbReference type="ChEBI" id="CHEBI:60240"/>
    </cofactor>
</comment>
<keyword evidence="7" id="KW-0539">Nucleus</keyword>
<dbReference type="GO" id="GO:0016787">
    <property type="term" value="F:hydrolase activity"/>
    <property type="evidence" value="ECO:0007669"/>
    <property type="project" value="UniProtKB-KW"/>
</dbReference>
<dbReference type="Pfam" id="PF13359">
    <property type="entry name" value="DDE_Tnp_4"/>
    <property type="match status" value="2"/>
</dbReference>
<evidence type="ECO:0000256" key="6">
    <source>
        <dbReference type="ARBA" id="ARBA00022801"/>
    </source>
</evidence>
<dbReference type="EMBL" id="CAKOFQ010007165">
    <property type="protein sequence ID" value="CAH1993096.1"/>
    <property type="molecule type" value="Genomic_DNA"/>
</dbReference>
<protein>
    <recommendedName>
        <fullName evidence="8">DDE Tnp4 domain-containing protein</fullName>
    </recommendedName>
</protein>
<evidence type="ECO:0000256" key="5">
    <source>
        <dbReference type="ARBA" id="ARBA00022723"/>
    </source>
</evidence>
<dbReference type="GO" id="GO:0004518">
    <property type="term" value="F:nuclease activity"/>
    <property type="evidence" value="ECO:0007669"/>
    <property type="project" value="UniProtKB-KW"/>
</dbReference>
<reference evidence="9" key="1">
    <citation type="submission" date="2022-03" db="EMBL/GenBank/DDBJ databases">
        <authorList>
            <person name="Sayadi A."/>
        </authorList>
    </citation>
    <scope>NUCLEOTIDE SEQUENCE</scope>
</reference>
<dbReference type="PANTHER" id="PTHR22930">
    <property type="match status" value="1"/>
</dbReference>